<dbReference type="PATRIC" id="fig|320778.3.peg.5219"/>
<evidence type="ECO:0000256" key="5">
    <source>
        <dbReference type="ARBA" id="ARBA00022692"/>
    </source>
</evidence>
<evidence type="ECO:0000256" key="8">
    <source>
        <dbReference type="ARBA" id="ARBA00023136"/>
    </source>
</evidence>
<evidence type="ECO:0000259" key="16">
    <source>
        <dbReference type="Pfam" id="PF07715"/>
    </source>
</evidence>
<dbReference type="EMBL" id="LDOU01000039">
    <property type="protein sequence ID" value="KLV03755.1"/>
    <property type="molecule type" value="Genomic_DNA"/>
</dbReference>
<keyword evidence="6 14" id="KW-0732">Signal</keyword>
<dbReference type="Gene3D" id="2.170.130.10">
    <property type="entry name" value="TonB-dependent receptor, plug domain"/>
    <property type="match status" value="1"/>
</dbReference>
<dbReference type="InterPro" id="IPR010949">
    <property type="entry name" value="TonB_Hb/transfer/lactofer_rcpt"/>
</dbReference>
<evidence type="ECO:0000256" key="7">
    <source>
        <dbReference type="ARBA" id="ARBA00023077"/>
    </source>
</evidence>
<dbReference type="InterPro" id="IPR039426">
    <property type="entry name" value="TonB-dep_rcpt-like"/>
</dbReference>
<evidence type="ECO:0000256" key="13">
    <source>
        <dbReference type="RuleBase" id="RU003357"/>
    </source>
</evidence>
<evidence type="ECO:0000256" key="9">
    <source>
        <dbReference type="ARBA" id="ARBA00023170"/>
    </source>
</evidence>
<evidence type="ECO:0000259" key="15">
    <source>
        <dbReference type="Pfam" id="PF00593"/>
    </source>
</evidence>
<dbReference type="Pfam" id="PF07715">
    <property type="entry name" value="Plug"/>
    <property type="match status" value="1"/>
</dbReference>
<protein>
    <recommendedName>
        <fullName evidence="19">Ligand-gated channel</fullName>
    </recommendedName>
</protein>
<accession>A0A0J1GVQ3</accession>
<evidence type="ECO:0000256" key="10">
    <source>
        <dbReference type="ARBA" id="ARBA00023237"/>
    </source>
</evidence>
<dbReference type="SUPFAM" id="SSF56935">
    <property type="entry name" value="Porins"/>
    <property type="match status" value="1"/>
</dbReference>
<keyword evidence="5 11" id="KW-0812">Transmembrane</keyword>
<keyword evidence="18" id="KW-1185">Reference proteome</keyword>
<dbReference type="PANTHER" id="PTHR30069:SF29">
    <property type="entry name" value="HEMOGLOBIN AND HEMOGLOBIN-HAPTOGLOBIN-BINDING PROTEIN 1-RELATED"/>
    <property type="match status" value="1"/>
</dbReference>
<evidence type="ECO:0000313" key="17">
    <source>
        <dbReference type="EMBL" id="KLV03755.1"/>
    </source>
</evidence>
<dbReference type="CDD" id="cd01347">
    <property type="entry name" value="ligand_gated_channel"/>
    <property type="match status" value="1"/>
</dbReference>
<dbReference type="GO" id="GO:0015344">
    <property type="term" value="F:siderophore uptake transmembrane transporter activity"/>
    <property type="evidence" value="ECO:0007669"/>
    <property type="project" value="TreeGrafter"/>
</dbReference>
<evidence type="ECO:0000256" key="11">
    <source>
        <dbReference type="PROSITE-ProRule" id="PRU01360"/>
    </source>
</evidence>
<reference evidence="17 18" key="1">
    <citation type="submission" date="2015-05" db="EMBL/GenBank/DDBJ databases">
        <title>Photobacterium galathea sp. nov.</title>
        <authorList>
            <person name="Machado H."/>
            <person name="Gram L."/>
        </authorList>
    </citation>
    <scope>NUCLEOTIDE SEQUENCE [LARGE SCALE GENOMIC DNA]</scope>
    <source>
        <strain evidence="17 18">DSM 22954</strain>
    </source>
</reference>
<feature type="chain" id="PRO_5005251961" description="Ligand-gated channel" evidence="14">
    <location>
        <begin position="23"/>
        <end position="714"/>
    </location>
</feature>
<feature type="domain" description="TonB-dependent receptor plug" evidence="16">
    <location>
        <begin position="43"/>
        <end position="152"/>
    </location>
</feature>
<keyword evidence="8 11" id="KW-0472">Membrane</keyword>
<evidence type="ECO:0000256" key="2">
    <source>
        <dbReference type="ARBA" id="ARBA00008143"/>
    </source>
</evidence>
<organism evidence="17 18">
    <name type="scientific">Photobacterium ganghwense</name>
    <dbReference type="NCBI Taxonomy" id="320778"/>
    <lineage>
        <taxon>Bacteria</taxon>
        <taxon>Pseudomonadati</taxon>
        <taxon>Pseudomonadota</taxon>
        <taxon>Gammaproteobacteria</taxon>
        <taxon>Vibrionales</taxon>
        <taxon>Vibrionaceae</taxon>
        <taxon>Photobacterium</taxon>
    </lineage>
</organism>
<dbReference type="GO" id="GO:0009279">
    <property type="term" value="C:cell outer membrane"/>
    <property type="evidence" value="ECO:0007669"/>
    <property type="project" value="UniProtKB-SubCell"/>
</dbReference>
<dbReference type="Pfam" id="PF00593">
    <property type="entry name" value="TonB_dep_Rec_b-barrel"/>
    <property type="match status" value="1"/>
</dbReference>
<evidence type="ECO:0000313" key="18">
    <source>
        <dbReference type="Proteomes" id="UP000035909"/>
    </source>
</evidence>
<dbReference type="AlphaFoldDB" id="A0A0J1GVQ3"/>
<dbReference type="GO" id="GO:0044718">
    <property type="term" value="P:siderophore transmembrane transport"/>
    <property type="evidence" value="ECO:0007669"/>
    <property type="project" value="TreeGrafter"/>
</dbReference>
<evidence type="ECO:0000256" key="6">
    <source>
        <dbReference type="ARBA" id="ARBA00022729"/>
    </source>
</evidence>
<keyword evidence="9" id="KW-0675">Receptor</keyword>
<evidence type="ECO:0000256" key="1">
    <source>
        <dbReference type="ARBA" id="ARBA00004571"/>
    </source>
</evidence>
<dbReference type="NCBIfam" id="TIGR01785">
    <property type="entry name" value="TonB-hemin"/>
    <property type="match status" value="1"/>
</dbReference>
<feature type="short sequence motif" description="TonB C-terminal box" evidence="12">
    <location>
        <begin position="697"/>
        <end position="714"/>
    </location>
</feature>
<dbReference type="Proteomes" id="UP000035909">
    <property type="component" value="Unassembled WGS sequence"/>
</dbReference>
<keyword evidence="3 11" id="KW-0813">Transport</keyword>
<evidence type="ECO:0000256" key="3">
    <source>
        <dbReference type="ARBA" id="ARBA00022448"/>
    </source>
</evidence>
<dbReference type="OrthoDB" id="9764669at2"/>
<dbReference type="InterPro" id="IPR010917">
    <property type="entry name" value="TonB_rcpt_CS"/>
</dbReference>
<evidence type="ECO:0000256" key="14">
    <source>
        <dbReference type="SAM" id="SignalP"/>
    </source>
</evidence>
<comment type="subcellular location">
    <subcellularLocation>
        <location evidence="1 11">Cell outer membrane</location>
        <topology evidence="1 11">Multi-pass membrane protein</topology>
    </subcellularLocation>
</comment>
<dbReference type="PANTHER" id="PTHR30069">
    <property type="entry name" value="TONB-DEPENDENT OUTER MEMBRANE RECEPTOR"/>
    <property type="match status" value="1"/>
</dbReference>
<sequence length="714" mass="78537">MQLKPVPLALMSIFGLSGPVIAAGDVVEIAPVIVTANKIEQPLSQTQGSVAVLTSQDIEREGATELYDALSNEPGVSVTGGAGRPQNIVIRGMTGNRIAVVKDGVRVADGYGANDINDVAGRNSFDLGDIRQVEVVKGAGSSLYGSGAIGGVVVLTSKSPQDYLGKEDGYLSAEAGFAGISDKYTTTVTAAKRLGDTEHLARVSYWNGNETKNFAEDLYLRDIEGYSAALTSEWFMTDAWLLTGKINVFREEMIRNEGIPPVQEDGNGWYSKSFHEEAVTRSVEGRMGAEWEGDSLLADTAAFNIYYRRTESRDDLDVAMSRQSHQDLEYKRRLNDSRQFTDTLYGSSATMQKQFETGAVRHNLAWGVELEWLEHERPINKTVSDSNGVNTKVYSPFAGATTQRGGAYLHDVIELGQWRVTPGLRVDYQRVTATDAKDIGGFSLHDATSSEVSPSLSVGYLWTDTFNTYLSYTHGFRAPSYDKAYGYVPHFSSGLNNFVIIPNADLKAETSDNLELGAKYDDGALSLYGAVFYSRFDDFIGHKTVNWDDELKASQVQYVNLDGVKTYGAELTAGYWFNNHYQLVSKLGIVDGEDDNGEPIRSLTPLEGNTQLNYHSDKLNAFVRANYAGAMSRTPTCQDSAKVEQECATTSGWLTMDLGVGYHFTPDLRVNLTVHNVLDDEYTRYQDVAGLAKSNTLYSSEPGRYFNVNARYSF</sequence>
<dbReference type="GO" id="GO:0015232">
    <property type="term" value="F:heme transmembrane transporter activity"/>
    <property type="evidence" value="ECO:0007669"/>
    <property type="project" value="InterPro"/>
</dbReference>
<dbReference type="RefSeq" id="WP_047887872.1">
    <property type="nucleotide sequence ID" value="NZ_CP071325.1"/>
</dbReference>
<evidence type="ECO:0008006" key="19">
    <source>
        <dbReference type="Google" id="ProtNLM"/>
    </source>
</evidence>
<dbReference type="InterPro" id="IPR000531">
    <property type="entry name" value="Beta-barrel_TonB"/>
</dbReference>
<dbReference type="NCBIfam" id="TIGR01786">
    <property type="entry name" value="TonB-hemlactrns"/>
    <property type="match status" value="1"/>
</dbReference>
<dbReference type="InterPro" id="IPR011276">
    <property type="entry name" value="TonB_haem/Hb_rcpt"/>
</dbReference>
<dbReference type="STRING" id="320778.ABT57_24395"/>
<dbReference type="PROSITE" id="PS01156">
    <property type="entry name" value="TONB_DEPENDENT_REC_2"/>
    <property type="match status" value="1"/>
</dbReference>
<keyword evidence="7 13" id="KW-0798">TonB box</keyword>
<dbReference type="InterPro" id="IPR012910">
    <property type="entry name" value="Plug_dom"/>
</dbReference>
<keyword evidence="4 11" id="KW-1134">Transmembrane beta strand</keyword>
<evidence type="ECO:0000256" key="12">
    <source>
        <dbReference type="PROSITE-ProRule" id="PRU10144"/>
    </source>
</evidence>
<proteinExistence type="inferred from homology"/>
<keyword evidence="10 11" id="KW-0998">Cell outer membrane</keyword>
<dbReference type="PROSITE" id="PS52016">
    <property type="entry name" value="TONB_DEPENDENT_REC_3"/>
    <property type="match status" value="1"/>
</dbReference>
<feature type="signal peptide" evidence="14">
    <location>
        <begin position="1"/>
        <end position="22"/>
    </location>
</feature>
<comment type="caution">
    <text evidence="17">The sequence shown here is derived from an EMBL/GenBank/DDBJ whole genome shotgun (WGS) entry which is preliminary data.</text>
</comment>
<comment type="similarity">
    <text evidence="2">Belongs to the TonB-dependent receptor family. Hemoglobin/haptoglobin binding protein subfamily.</text>
</comment>
<dbReference type="InterPro" id="IPR036942">
    <property type="entry name" value="Beta-barrel_TonB_sf"/>
</dbReference>
<feature type="domain" description="TonB-dependent receptor-like beta-barrel" evidence="15">
    <location>
        <begin position="282"/>
        <end position="677"/>
    </location>
</feature>
<evidence type="ECO:0000256" key="4">
    <source>
        <dbReference type="ARBA" id="ARBA00022452"/>
    </source>
</evidence>
<gene>
    <name evidence="17" type="ORF">ABT57_24395</name>
</gene>
<dbReference type="InterPro" id="IPR037066">
    <property type="entry name" value="Plug_dom_sf"/>
</dbReference>
<name>A0A0J1GVQ3_9GAMM</name>
<dbReference type="Gene3D" id="2.40.170.20">
    <property type="entry name" value="TonB-dependent receptor, beta-barrel domain"/>
    <property type="match status" value="1"/>
</dbReference>